<evidence type="ECO:0000256" key="2">
    <source>
        <dbReference type="SAM" id="MobiDB-lite"/>
    </source>
</evidence>
<dbReference type="VEuPathDB" id="TriTrypDB:LpyrH10_27_0020"/>
<accession>A0A0N0DRL3</accession>
<dbReference type="OMA" id="GATRMPY"/>
<keyword evidence="1 5" id="KW-0328">Glycosyltransferase</keyword>
<feature type="domain" description="Glycosyl transferase family 1" evidence="4">
    <location>
        <begin position="837"/>
        <end position="947"/>
    </location>
</feature>
<feature type="region of interest" description="Disordered" evidence="2">
    <location>
        <begin position="1"/>
        <end position="51"/>
    </location>
</feature>
<dbReference type="PANTHER" id="PTHR46656:SF3">
    <property type="entry name" value="PUTATIVE-RELATED"/>
    <property type="match status" value="1"/>
</dbReference>
<dbReference type="SUPFAM" id="SSF53756">
    <property type="entry name" value="UDP-Glycosyltransferase/glycogen phosphorylase"/>
    <property type="match status" value="1"/>
</dbReference>
<dbReference type="GO" id="GO:0016757">
    <property type="term" value="F:glycosyltransferase activity"/>
    <property type="evidence" value="ECO:0007669"/>
    <property type="project" value="UniProtKB-KW"/>
</dbReference>
<keyword evidence="5" id="KW-0808">Transferase</keyword>
<dbReference type="EMBL" id="LGTL01000027">
    <property type="protein sequence ID" value="KPA74812.1"/>
    <property type="molecule type" value="Genomic_DNA"/>
</dbReference>
<reference evidence="5 6" key="1">
    <citation type="submission" date="2015-07" db="EMBL/GenBank/DDBJ databases">
        <title>High-quality genome of monoxenous trypanosomatid Leptomonas pyrrhocoris.</title>
        <authorList>
            <person name="Flegontov P."/>
            <person name="Butenko A."/>
            <person name="Firsov S."/>
            <person name="Vlcek C."/>
            <person name="Logacheva M.D."/>
            <person name="Field M."/>
            <person name="Filatov D."/>
            <person name="Flegontova O."/>
            <person name="Gerasimov E."/>
            <person name="Jackson A.P."/>
            <person name="Kelly S."/>
            <person name="Opperdoes F."/>
            <person name="O'Reilly A."/>
            <person name="Votypka J."/>
            <person name="Yurchenko V."/>
            <person name="Lukes J."/>
        </authorList>
    </citation>
    <scope>NUCLEOTIDE SEQUENCE [LARGE SCALE GENOMIC DNA]</scope>
    <source>
        <strain evidence="5">H10</strain>
    </source>
</reference>
<evidence type="ECO:0000256" key="3">
    <source>
        <dbReference type="SAM" id="Phobius"/>
    </source>
</evidence>
<dbReference type="GeneID" id="26909130"/>
<gene>
    <name evidence="5" type="ORF">ABB37_08847</name>
</gene>
<organism evidence="5 6">
    <name type="scientific">Leptomonas pyrrhocoris</name>
    <name type="common">Firebug parasite</name>
    <dbReference type="NCBI Taxonomy" id="157538"/>
    <lineage>
        <taxon>Eukaryota</taxon>
        <taxon>Discoba</taxon>
        <taxon>Euglenozoa</taxon>
        <taxon>Kinetoplastea</taxon>
        <taxon>Metakinetoplastina</taxon>
        <taxon>Trypanosomatida</taxon>
        <taxon>Trypanosomatidae</taxon>
        <taxon>Leishmaniinae</taxon>
        <taxon>Leptomonas</taxon>
    </lineage>
</organism>
<dbReference type="Pfam" id="PF00534">
    <property type="entry name" value="Glycos_transf_1"/>
    <property type="match status" value="1"/>
</dbReference>
<dbReference type="PANTHER" id="PTHR46656">
    <property type="entry name" value="PUTATIVE-RELATED"/>
    <property type="match status" value="1"/>
</dbReference>
<protein>
    <submittedName>
        <fullName evidence="5">Mannosyltransferase-like protein</fullName>
    </submittedName>
</protein>
<keyword evidence="6" id="KW-1185">Reference proteome</keyword>
<feature type="transmembrane region" description="Helical" evidence="3">
    <location>
        <begin position="61"/>
        <end position="83"/>
    </location>
</feature>
<keyword evidence="3" id="KW-0812">Transmembrane</keyword>
<dbReference type="Gene3D" id="3.40.50.2000">
    <property type="entry name" value="Glycogen Phosphorylase B"/>
    <property type="match status" value="1"/>
</dbReference>
<dbReference type="AlphaFoldDB" id="A0A0N0DRL3"/>
<dbReference type="Proteomes" id="UP000037923">
    <property type="component" value="Unassembled WGS sequence"/>
</dbReference>
<dbReference type="OrthoDB" id="263469at2759"/>
<sequence>MGKGSSGPPGVSGDEAVVVPPSSQSGPCQRLRRGPAAPVTPPSAKRKSAAHNRISARGRIYYAKLVTTATTIIIMMCILYNSIGSIITVPNVKIVPVQPVQVESGKANPIALIMPLVGYPLSNSTGVELLRELLQPLLLSEAALCYRAADGAAVPVAAHAVVVSRVSATAVRSAVRGVLAKGSTTAGSAVAAAEAGGSLTSGARWRTWEVSAASVRSALRLANASDGRGARCLAEAVTVVARAVEDGDSLYDKEPAEMLEVLVDAGLRTRGGGAGTHFVVLPSFLSASRMAYTEPDDASEARRAGTGLLDALLRTATTRNGGRVAAAQCTILATAEQPGSPSLFPPGLVRAELSPHDLQRLQVLEKAAIVGSTYDAAMLVPFLARRFSGYLATDQRASWEEVVDAVSLNCGIFSRSLYNAVGGLAGALSVSGAQHPSSTLPDHVLAAPDRGGWALSLRMQEVYPDWQVWSSRGVAVLRDDLTAGRSSPIVQSLFSALFSLRDAYGRRMHPLLAGLQRRRVGQPWRTRQTQLRMWNSTAVPSHFPAVISYETDFPCACCGLNREAMGYIRPLMERYAIRTHIGRQVCQKPGGAVLDAAYHTSRYNRVLSAPVGTEADDSYWHEELKRRARVFFLHMRAYRNTAHLPTQGSVVSVKIARSLSELSNIPPNWVQPLRESRDQIWATADFFATIYRRNGIDPAKIRVVPEAVDVYDFDPANYEREPITIPPGDTASFDSLPDLAPEERLQRYVFLSNFKWEARKGWDVLLGAYWDAFGPHAPPELRGRTTLVIKTQFKNRYAEDARCSDLVHFIERWGMMGHLHGMRGVEDLPHVVVLCTSMSGPQLTQLYASADAFVFPSKAEGWGLPATEAMSMGLPVLLTEWSGLRGFITPDTCFRIPLDGLEEIAPDSPYRYKEGMKMAVPSREKTAELMRYVLQHPEHARRVGQRARALMVREMSEEAVADAMDSLFIETVTARL</sequence>
<proteinExistence type="predicted"/>
<evidence type="ECO:0000313" key="6">
    <source>
        <dbReference type="Proteomes" id="UP000037923"/>
    </source>
</evidence>
<keyword evidence="3" id="KW-0472">Membrane</keyword>
<comment type="caution">
    <text evidence="5">The sequence shown here is derived from an EMBL/GenBank/DDBJ whole genome shotgun (WGS) entry which is preliminary data.</text>
</comment>
<dbReference type="CDD" id="cd03801">
    <property type="entry name" value="GT4_PimA-like"/>
    <property type="match status" value="1"/>
</dbReference>
<evidence type="ECO:0000313" key="5">
    <source>
        <dbReference type="EMBL" id="KPA74812.1"/>
    </source>
</evidence>
<name>A0A0N0DRL3_LEPPY</name>
<evidence type="ECO:0000256" key="1">
    <source>
        <dbReference type="ARBA" id="ARBA00022676"/>
    </source>
</evidence>
<evidence type="ECO:0000259" key="4">
    <source>
        <dbReference type="Pfam" id="PF00534"/>
    </source>
</evidence>
<dbReference type="RefSeq" id="XP_015653251.1">
    <property type="nucleotide sequence ID" value="XM_015807966.1"/>
</dbReference>
<dbReference type="InterPro" id="IPR001296">
    <property type="entry name" value="Glyco_trans_1"/>
</dbReference>
<keyword evidence="3" id="KW-1133">Transmembrane helix</keyword>